<dbReference type="EMBL" id="JBEPLJ010000008">
    <property type="protein sequence ID" value="MET3586233.1"/>
    <property type="molecule type" value="Genomic_DNA"/>
</dbReference>
<feature type="domain" description="Pyridoxamine 5'-phosphate oxidase N-terminal" evidence="1">
    <location>
        <begin position="18"/>
        <end position="132"/>
    </location>
</feature>
<accession>A0ABV2H6R8</accession>
<dbReference type="RefSeq" id="WP_247244146.1">
    <property type="nucleotide sequence ID" value="NZ_JALJRA010000008.1"/>
</dbReference>
<comment type="caution">
    <text evidence="2">The sequence shown here is derived from an EMBL/GenBank/DDBJ whole genome shotgun (WGS) entry which is preliminary data.</text>
</comment>
<dbReference type="Pfam" id="PF01243">
    <property type="entry name" value="PNPOx_N"/>
    <property type="match status" value="1"/>
</dbReference>
<evidence type="ECO:0000313" key="2">
    <source>
        <dbReference type="EMBL" id="MET3586233.1"/>
    </source>
</evidence>
<keyword evidence="3" id="KW-1185">Reference proteome</keyword>
<dbReference type="InterPro" id="IPR011576">
    <property type="entry name" value="Pyridox_Oxase_N"/>
</dbReference>
<dbReference type="SUPFAM" id="SSF50475">
    <property type="entry name" value="FMN-binding split barrel"/>
    <property type="match status" value="1"/>
</dbReference>
<gene>
    <name evidence="2" type="ORF">ABID21_002350</name>
</gene>
<dbReference type="Proteomes" id="UP001549031">
    <property type="component" value="Unassembled WGS sequence"/>
</dbReference>
<protein>
    <recommendedName>
        <fullName evidence="1">Pyridoxamine 5'-phosphate oxidase N-terminal domain-containing protein</fullName>
    </recommendedName>
</protein>
<reference evidence="2 3" key="1">
    <citation type="submission" date="2024-06" db="EMBL/GenBank/DDBJ databases">
        <title>Genomic Encyclopedia of Type Strains, Phase IV (KMG-IV): sequencing the most valuable type-strain genomes for metagenomic binning, comparative biology and taxonomic classification.</title>
        <authorList>
            <person name="Goeker M."/>
        </authorList>
    </citation>
    <scope>NUCLEOTIDE SEQUENCE [LARGE SCALE GENOMIC DNA]</scope>
    <source>
        <strain evidence="2 3">DSM 105042</strain>
    </source>
</reference>
<sequence length="169" mass="18011">MTILVSPTGAGRRVHLVSEITDFIQGEVMIILGTCSRGKLPDIGRGVGCRVLAAGDTVEVLVSAWQWPGTVANLRDTGEVAVTFVRAADYRAYQIKGRATLVDCTPEHHGLCDRYIAAATAALADQGVPTAMTEMWLMPRDLVVAHIGIRSLSIKTPGADAGTLVGERR</sequence>
<organism evidence="2 3">
    <name type="scientific">Pseudorhizobium tarimense</name>
    <dbReference type="NCBI Taxonomy" id="1079109"/>
    <lineage>
        <taxon>Bacteria</taxon>
        <taxon>Pseudomonadati</taxon>
        <taxon>Pseudomonadota</taxon>
        <taxon>Alphaproteobacteria</taxon>
        <taxon>Hyphomicrobiales</taxon>
        <taxon>Rhizobiaceae</taxon>
        <taxon>Rhizobium/Agrobacterium group</taxon>
        <taxon>Pseudorhizobium</taxon>
    </lineage>
</organism>
<evidence type="ECO:0000313" key="3">
    <source>
        <dbReference type="Proteomes" id="UP001549031"/>
    </source>
</evidence>
<name>A0ABV2H6R8_9HYPH</name>
<dbReference type="InterPro" id="IPR012349">
    <property type="entry name" value="Split_barrel_FMN-bd"/>
</dbReference>
<dbReference type="Gene3D" id="2.30.110.10">
    <property type="entry name" value="Electron Transport, Fmn-binding Protein, Chain A"/>
    <property type="match status" value="1"/>
</dbReference>
<proteinExistence type="predicted"/>
<evidence type="ECO:0000259" key="1">
    <source>
        <dbReference type="Pfam" id="PF01243"/>
    </source>
</evidence>